<protein>
    <recommendedName>
        <fullName evidence="3">Phosphoribosyltransferase domain-containing protein</fullName>
    </recommendedName>
</protein>
<organism evidence="1 2">
    <name type="scientific">Rodentibacter myodis</name>
    <dbReference type="NCBI Taxonomy" id="1907939"/>
    <lineage>
        <taxon>Bacteria</taxon>
        <taxon>Pseudomonadati</taxon>
        <taxon>Pseudomonadota</taxon>
        <taxon>Gammaproteobacteria</taxon>
        <taxon>Pasteurellales</taxon>
        <taxon>Pasteurellaceae</taxon>
        <taxon>Rodentibacter</taxon>
    </lineage>
</organism>
<comment type="caution">
    <text evidence="1">The sequence shown here is derived from an EMBL/GenBank/DDBJ whole genome shotgun (WGS) entry which is preliminary data.</text>
</comment>
<evidence type="ECO:0000313" key="2">
    <source>
        <dbReference type="Proteomes" id="UP000188602"/>
    </source>
</evidence>
<dbReference type="SUPFAM" id="SSF53271">
    <property type="entry name" value="PRTase-like"/>
    <property type="match status" value="1"/>
</dbReference>
<dbReference type="InterPro" id="IPR029057">
    <property type="entry name" value="PRTase-like"/>
</dbReference>
<sequence length="103" mass="11720">MSQIVDLATRTTITKNIYFDELIIQGKSTEASHTISEKRPTPEDLRKRYSLTKEIPDEVTHIILVDDVLTTGSHFKAIKSMIKAERPDIKVIGLFIAKTKHIE</sequence>
<gene>
    <name evidence="1" type="ORF">BKL49_10880</name>
</gene>
<dbReference type="AlphaFoldDB" id="A0A1V3JGY3"/>
<accession>A0A1V3JGY3</accession>
<dbReference type="Proteomes" id="UP000188602">
    <property type="component" value="Unassembled WGS sequence"/>
</dbReference>
<keyword evidence="2" id="KW-1185">Reference proteome</keyword>
<evidence type="ECO:0000313" key="1">
    <source>
        <dbReference type="EMBL" id="OOF56071.1"/>
    </source>
</evidence>
<dbReference type="Gene3D" id="3.40.50.2020">
    <property type="match status" value="1"/>
</dbReference>
<evidence type="ECO:0008006" key="3">
    <source>
        <dbReference type="Google" id="ProtNLM"/>
    </source>
</evidence>
<name>A0A1V3JGY3_9PAST</name>
<proteinExistence type="predicted"/>
<dbReference type="STRING" id="1907939.BKL49_10880"/>
<dbReference type="EMBL" id="MLHQ01000032">
    <property type="protein sequence ID" value="OOF56071.1"/>
    <property type="molecule type" value="Genomic_DNA"/>
</dbReference>
<reference evidence="1 2" key="1">
    <citation type="submission" date="2016-10" db="EMBL/GenBank/DDBJ databases">
        <title>Rodentibacter gen. nov. and new species.</title>
        <authorList>
            <person name="Christensen H."/>
        </authorList>
    </citation>
    <scope>NUCLEOTIDE SEQUENCE [LARGE SCALE GENOMIC DNA]</scope>
    <source>
        <strain evidence="1 2">Ac151</strain>
    </source>
</reference>